<name>B3PSV7_RHIE6</name>
<dbReference type="InterPro" id="IPR011044">
    <property type="entry name" value="Quino_amine_DH_bsu"/>
</dbReference>
<evidence type="ECO:0008006" key="3">
    <source>
        <dbReference type="Google" id="ProtNLM"/>
    </source>
</evidence>
<dbReference type="eggNOG" id="ENOG5032AP5">
    <property type="taxonomic scope" value="Bacteria"/>
</dbReference>
<dbReference type="EMBL" id="CP001074">
    <property type="protein sequence ID" value="ACE90123.1"/>
    <property type="molecule type" value="Genomic_DNA"/>
</dbReference>
<accession>B3PSV7</accession>
<dbReference type="KEGG" id="rec:RHECIAT_CH0001142"/>
<sequence>MSPPRLFHRGGGPQSIFSIGATKARVAVLDRPAAPERVQFWCGGWLDRMQPARFTFPYGFTGMIPSSEIGEQALFISTLLAALSLGFASAAMASPEVIGCKGDLTKILEALKPLEPKPAGPMRLLASRCLPILHGRYPVYPSPDGRKAFTSHPIDGLWVGSVDRAGANYTFPMHVFTSLWTPIVPFEWLPDSSAVLGVAQDKASGGFALGGLQPYLFTETGGQTPLPVLTHPNGPLDDIFWIGGTGLAFATFGTRGSYFRPEREDPHPTIALVDARAGRVLDAVEIATIPTLPDYRHFVAASSRVDRSGRVRVLTAWRPDIWMLWDQGEKPRILPIHNTIKHPRYTLSMDGNKVLIMGNLKGIGESCDFQIPCPPPIPQSGVIAELREVISGRLIWSITGTTHLGSFSLIPAISPDDRYALITIPSEKNYVGLVSMTDGSVLQRFEISGWASPTLGFSPDGKEAWITSGSGMVTFTIGTQQ</sequence>
<evidence type="ECO:0000313" key="2">
    <source>
        <dbReference type="Proteomes" id="UP000008817"/>
    </source>
</evidence>
<gene>
    <name evidence="1" type="ordered locus">RHECIAT_CH0001142</name>
</gene>
<reference evidence="1 2" key="1">
    <citation type="submission" date="2008-04" db="EMBL/GenBank/DDBJ databases">
        <title>Genome diversity and DNA divergence of Rhizobium etli.</title>
        <authorList>
            <person name="Gonzalez V."/>
            <person name="Acosta J.L."/>
            <person name="Santamaria R.I."/>
            <person name="Bustos P."/>
            <person name="Hernandez-Gonzalez I.L."/>
            <person name="Fernandez J.L."/>
            <person name="Diaz R."/>
            <person name="Flores M."/>
            <person name="Mora J."/>
            <person name="Palacios R."/>
            <person name="Davila G."/>
        </authorList>
    </citation>
    <scope>NUCLEOTIDE SEQUENCE [LARGE SCALE GENOMIC DNA]</scope>
    <source>
        <strain evidence="1 2">CIAT 652</strain>
    </source>
</reference>
<dbReference type="AlphaFoldDB" id="B3PSV7"/>
<dbReference type="Proteomes" id="UP000008817">
    <property type="component" value="Chromosome"/>
</dbReference>
<dbReference type="HOGENOM" id="CLU_567273_0_0_5"/>
<dbReference type="SUPFAM" id="SSF50969">
    <property type="entry name" value="YVTN repeat-like/Quinoprotein amine dehydrogenase"/>
    <property type="match status" value="1"/>
</dbReference>
<evidence type="ECO:0000313" key="1">
    <source>
        <dbReference type="EMBL" id="ACE90123.1"/>
    </source>
</evidence>
<organism evidence="1 2">
    <name type="scientific">Rhizobium etli (strain CIAT 652)</name>
    <dbReference type="NCBI Taxonomy" id="491916"/>
    <lineage>
        <taxon>Bacteria</taxon>
        <taxon>Pseudomonadati</taxon>
        <taxon>Pseudomonadota</taxon>
        <taxon>Alphaproteobacteria</taxon>
        <taxon>Hyphomicrobiales</taxon>
        <taxon>Rhizobiaceae</taxon>
        <taxon>Rhizobium/Agrobacterium group</taxon>
        <taxon>Rhizobium</taxon>
    </lineage>
</organism>
<protein>
    <recommendedName>
        <fullName evidence="3">WD40 repeat domain-containing protein</fullName>
    </recommendedName>
</protein>
<proteinExistence type="predicted"/>